<proteinExistence type="predicted"/>
<dbReference type="SUPFAM" id="SSF51905">
    <property type="entry name" value="FAD/NAD(P)-binding domain"/>
    <property type="match status" value="1"/>
</dbReference>
<organism evidence="5 6">
    <name type="scientific">Halorientalis regularis</name>
    <dbReference type="NCBI Taxonomy" id="660518"/>
    <lineage>
        <taxon>Archaea</taxon>
        <taxon>Methanobacteriati</taxon>
        <taxon>Methanobacteriota</taxon>
        <taxon>Stenosarchaea group</taxon>
        <taxon>Halobacteria</taxon>
        <taxon>Halobacteriales</taxon>
        <taxon>Haloarculaceae</taxon>
        <taxon>Halorientalis</taxon>
    </lineage>
</organism>
<keyword evidence="3" id="KW-0560">Oxidoreductase</keyword>
<dbReference type="Pfam" id="PF00890">
    <property type="entry name" value="FAD_binding_2"/>
    <property type="match status" value="1"/>
</dbReference>
<evidence type="ECO:0000313" key="6">
    <source>
        <dbReference type="Proteomes" id="UP000199076"/>
    </source>
</evidence>
<feature type="domain" description="FAD-dependent oxidoreductase 2 FAD-binding" evidence="4">
    <location>
        <begin position="7"/>
        <end position="410"/>
    </location>
</feature>
<evidence type="ECO:0000256" key="1">
    <source>
        <dbReference type="ARBA" id="ARBA00022630"/>
    </source>
</evidence>
<dbReference type="PANTHER" id="PTHR43400">
    <property type="entry name" value="FUMARATE REDUCTASE"/>
    <property type="match status" value="1"/>
</dbReference>
<keyword evidence="6" id="KW-1185">Reference proteome</keyword>
<sequence length="426" mass="45063">MAIEQEVLVIGGGLAGITAAVSAARAGADVRLVSYKQPTLRHASGLIDVLGYTPDGEGPLVDPFAALSDLPEGHPYERVGEDAVRSGLALFDDFADDTYEGNHTERNALVPTQGGRVKPTARYPASAAAGLASDERDALLVGFERLVEFDAPLSADRLNAAGAPFRARGATVEFPVELSADPKVTRFAHLLDRDEGGEESQDGSIRRALAQRVATHLDGETRVGFPAVLGDDHPEAVRADLESHLGVDVFEVPMGPPSLPGLRLEERLYDALDREGVRIETGNPVVGYEAGADGDWVAAVTVDRNGATVPYAAEQFVLATGGLVGKGIDSDRAGVEEPIFDCHVAHPPDRYDWFDDDAFGDHRFARFGVDPDRELRPRGARGAVEFDNLRAAGAVLGNYDFAAEKSGSGVSLATGTLAGRLAGETT</sequence>
<dbReference type="STRING" id="660518.SAMN05216218_103149"/>
<dbReference type="PANTHER" id="PTHR43400:SF11">
    <property type="entry name" value="ANAEROBIC GLYCEROL-3-PHOSPHATE DEHYDROGENASE SUBUNIT B"/>
    <property type="match status" value="1"/>
</dbReference>
<dbReference type="AlphaFoldDB" id="A0A1G7HTD1"/>
<dbReference type="InterPro" id="IPR050315">
    <property type="entry name" value="FAD-oxidoreductase_2"/>
</dbReference>
<dbReference type="Gene3D" id="3.50.50.60">
    <property type="entry name" value="FAD/NAD(P)-binding domain"/>
    <property type="match status" value="1"/>
</dbReference>
<evidence type="ECO:0000256" key="2">
    <source>
        <dbReference type="ARBA" id="ARBA00022643"/>
    </source>
</evidence>
<dbReference type="InterPro" id="IPR009158">
    <property type="entry name" value="G3P_DH_GlpB_su"/>
</dbReference>
<gene>
    <name evidence="5" type="ORF">SAMN05216218_103149</name>
</gene>
<dbReference type="RefSeq" id="WP_092688814.1">
    <property type="nucleotide sequence ID" value="NZ_FNBK01000003.1"/>
</dbReference>
<evidence type="ECO:0000256" key="3">
    <source>
        <dbReference type="ARBA" id="ARBA00023002"/>
    </source>
</evidence>
<dbReference type="PIRSF" id="PIRSF000141">
    <property type="entry name" value="Anaerobic_G3P_dh"/>
    <property type="match status" value="1"/>
</dbReference>
<protein>
    <submittedName>
        <fullName evidence="5">Glycerol 3-phosphate dehydrogenase (Quinone) subunit B</fullName>
    </submittedName>
</protein>
<dbReference type="NCBIfam" id="TIGR03378">
    <property type="entry name" value="glycerol3P_GlpB"/>
    <property type="match status" value="1"/>
</dbReference>
<keyword evidence="1" id="KW-0285">Flavoprotein</keyword>
<dbReference type="InterPro" id="IPR003953">
    <property type="entry name" value="FAD-dep_OxRdtase_2_FAD-bd"/>
</dbReference>
<dbReference type="OrthoDB" id="197288at2157"/>
<dbReference type="EMBL" id="FNBK01000003">
    <property type="protein sequence ID" value="SDF03586.1"/>
    <property type="molecule type" value="Genomic_DNA"/>
</dbReference>
<evidence type="ECO:0000313" key="5">
    <source>
        <dbReference type="EMBL" id="SDF03586.1"/>
    </source>
</evidence>
<dbReference type="GO" id="GO:0009331">
    <property type="term" value="C:glycerol-3-phosphate dehydrogenase (FAD) complex"/>
    <property type="evidence" value="ECO:0007669"/>
    <property type="project" value="InterPro"/>
</dbReference>
<reference evidence="6" key="1">
    <citation type="submission" date="2016-10" db="EMBL/GenBank/DDBJ databases">
        <authorList>
            <person name="Varghese N."/>
            <person name="Submissions S."/>
        </authorList>
    </citation>
    <scope>NUCLEOTIDE SEQUENCE [LARGE SCALE GENOMIC DNA]</scope>
    <source>
        <strain evidence="6">IBRC-M 10760</strain>
    </source>
</reference>
<dbReference type="Proteomes" id="UP000199076">
    <property type="component" value="Unassembled WGS sequence"/>
</dbReference>
<dbReference type="InterPro" id="IPR036188">
    <property type="entry name" value="FAD/NAD-bd_sf"/>
</dbReference>
<dbReference type="GO" id="GO:0004368">
    <property type="term" value="F:glycerol-3-phosphate dehydrogenase (quinone) activity"/>
    <property type="evidence" value="ECO:0007669"/>
    <property type="project" value="InterPro"/>
</dbReference>
<accession>A0A1G7HTD1</accession>
<keyword evidence="2" id="KW-0288">FMN</keyword>
<dbReference type="NCBIfam" id="NF003722">
    <property type="entry name" value="PRK05329.1-5"/>
    <property type="match status" value="1"/>
</dbReference>
<name>A0A1G7HTD1_9EURY</name>
<evidence type="ECO:0000259" key="4">
    <source>
        <dbReference type="Pfam" id="PF00890"/>
    </source>
</evidence>